<evidence type="ECO:0000313" key="1">
    <source>
        <dbReference type="EMBL" id="KAH7848127.1"/>
    </source>
</evidence>
<accession>A0ACB7Y3T0</accession>
<name>A0ACB7Y3T0_9ERIC</name>
<reference evidence="1 2" key="1">
    <citation type="journal article" date="2021" name="Hortic Res">
        <title>High-quality reference genome and annotation aids understanding of berry development for evergreen blueberry (Vaccinium darrowii).</title>
        <authorList>
            <person name="Yu J."/>
            <person name="Hulse-Kemp A.M."/>
            <person name="Babiker E."/>
            <person name="Staton M."/>
        </authorList>
    </citation>
    <scope>NUCLEOTIDE SEQUENCE [LARGE SCALE GENOMIC DNA]</scope>
    <source>
        <strain evidence="2">cv. NJ 8807/NJ 8810</strain>
        <tissue evidence="1">Young leaf</tissue>
    </source>
</reference>
<sequence>MVLGLRTKTRTIQLDYLIHVQEVKPWPPSQSLKTLRSVIIQWEHGDRKSGSTNPVIPFIGSGIGNGKIQFNESFRLPVTLLRLIHSKGGDGDTFQRNCLEFNLYELRRDKMTKGQLLGTAIVDLADYGVVKDTLSINVPMNAKRSFSNTAQPVLFIKIQPVEKGRTNPSKEISMERSGSESVSALMSEEYAAEEAEIASITDDDVSSHSSSAVSSLVCETNGALSSKGLSSNIEERGSPAMKHSPGETYDQHHLTSEKSIVRLDAKPVNELHEDFKDAELSDGGSDIISGNALQGSEATQPNDSLAISVESLVNREDSDEVWSPRAEHEHEGATADVIHNGPSKERDGKEHQENGQGAEMRQEGQHLMGDEPWNRYRQDDTKKQVSSEIEALSFCAEGTGLKSNTLNSDRLKPVKSVRSLGDSVKSNGSVRGAKVGDAQNGHQTDIRYQRKDTKVYPMETRKIASVGRIQLLEHRIEMLEGELREAAAIEVGLYSVAAEHGSSTNKVHAPARRLSRFYLHACKESSQSRRASAARSAVSGLVVVAKACGNDVSRLTYWLSNSITLRAIVTQAFTERQLPSSDGPFLGRPGSEKVNHKKLSPLKWKESSPSNKTKGALCESFDDWDDPRKFASALEKIEAWIFSRIVESVWWQTLTPHMQSGAVNRDLASHASKNYQRTSSSGDEDQVNISLEVWKKAFKDACERLCPLRAGEHECGCLPVLPRLIMEQCMVRLDVAMFNAILRESDDEIPTDPVSDPISEAKVLPIPAGKASFGAGAQLKNAIGNWSRWLTDLFGIEDVDSLETMKDDEGRKDYDTSLKSFHHLNALSDLMMLPKDMLLSQSIRKEVCPTFGAPLIKRVLNNFAPDEFCPDPIPEAVLEALDMEDPDEAEEGFLTNVPCSASPIVYLPPPAASVAVIIGEIGSQSQLRRSGSSVLKKSYTSDDELDEFDSPLYAIVDNIRSSSSPTPTKSGWTSTQNGSRNSVRYQLLREVWMNSE</sequence>
<dbReference type="EMBL" id="CM037155">
    <property type="protein sequence ID" value="KAH7848127.1"/>
    <property type="molecule type" value="Genomic_DNA"/>
</dbReference>
<gene>
    <name evidence="1" type="ORF">Vadar_034075</name>
</gene>
<proteinExistence type="predicted"/>
<evidence type="ECO:0000313" key="2">
    <source>
        <dbReference type="Proteomes" id="UP000828048"/>
    </source>
</evidence>
<protein>
    <submittedName>
        <fullName evidence="1">Uncharacterized protein</fullName>
    </submittedName>
</protein>
<organism evidence="1 2">
    <name type="scientific">Vaccinium darrowii</name>
    <dbReference type="NCBI Taxonomy" id="229202"/>
    <lineage>
        <taxon>Eukaryota</taxon>
        <taxon>Viridiplantae</taxon>
        <taxon>Streptophyta</taxon>
        <taxon>Embryophyta</taxon>
        <taxon>Tracheophyta</taxon>
        <taxon>Spermatophyta</taxon>
        <taxon>Magnoliopsida</taxon>
        <taxon>eudicotyledons</taxon>
        <taxon>Gunneridae</taxon>
        <taxon>Pentapetalae</taxon>
        <taxon>asterids</taxon>
        <taxon>Ericales</taxon>
        <taxon>Ericaceae</taxon>
        <taxon>Vaccinioideae</taxon>
        <taxon>Vaccinieae</taxon>
        <taxon>Vaccinium</taxon>
    </lineage>
</organism>
<dbReference type="Proteomes" id="UP000828048">
    <property type="component" value="Chromosome 5"/>
</dbReference>
<keyword evidence="2" id="KW-1185">Reference proteome</keyword>
<comment type="caution">
    <text evidence="1">The sequence shown here is derived from an EMBL/GenBank/DDBJ whole genome shotgun (WGS) entry which is preliminary data.</text>
</comment>